<dbReference type="GO" id="GO:0005739">
    <property type="term" value="C:mitochondrion"/>
    <property type="evidence" value="ECO:0007669"/>
    <property type="project" value="TreeGrafter"/>
</dbReference>
<evidence type="ECO:0000256" key="4">
    <source>
        <dbReference type="ARBA" id="ARBA00022679"/>
    </source>
</evidence>
<dbReference type="AlphaFoldDB" id="A0A1E4SRB2"/>
<dbReference type="InterPro" id="IPR002877">
    <property type="entry name" value="RNA_MeTrfase_FtsJ_dom"/>
</dbReference>
<dbReference type="EMBL" id="KV453909">
    <property type="protein sequence ID" value="ODV81942.1"/>
    <property type="molecule type" value="Genomic_DNA"/>
</dbReference>
<reference evidence="9" key="1">
    <citation type="submission" date="2016-05" db="EMBL/GenBank/DDBJ databases">
        <title>Comparative genomics of biotechnologically important yeasts.</title>
        <authorList>
            <consortium name="DOE Joint Genome Institute"/>
            <person name="Riley R."/>
            <person name="Haridas S."/>
            <person name="Wolfe K.H."/>
            <person name="Lopes M.R."/>
            <person name="Hittinger C.T."/>
            <person name="Goker M."/>
            <person name="Salamov A."/>
            <person name="Wisecaver J."/>
            <person name="Long T.M."/>
            <person name="Aerts A.L."/>
            <person name="Barry K."/>
            <person name="Choi C."/>
            <person name="Clum A."/>
            <person name="Coughlan A.Y."/>
            <person name="Deshpande S."/>
            <person name="Douglass A.P."/>
            <person name="Hanson S.J."/>
            <person name="Klenk H.-P."/>
            <person name="Labutti K."/>
            <person name="Lapidus A."/>
            <person name="Lindquist E."/>
            <person name="Lipzen A."/>
            <person name="Meier-Kolthoff J.P."/>
            <person name="Ohm R.A."/>
            <person name="Otillar R.P."/>
            <person name="Pangilinan J."/>
            <person name="Peng Y."/>
            <person name="Rokas A."/>
            <person name="Rosa C.A."/>
            <person name="Scheuner C."/>
            <person name="Sibirny A.A."/>
            <person name="Slot J.C."/>
            <person name="Stielow J.B."/>
            <person name="Sun H."/>
            <person name="Kurtzman C.P."/>
            <person name="Blackwell M."/>
            <person name="Grigoriev I.V."/>
            <person name="Jeffries T.W."/>
        </authorList>
    </citation>
    <scope>NUCLEOTIDE SEQUENCE [LARGE SCALE GENOMIC DNA]</scope>
    <source>
        <strain evidence="9">NRRL Y-17324</strain>
    </source>
</reference>
<dbReference type="Proteomes" id="UP000094285">
    <property type="component" value="Unassembled WGS sequence"/>
</dbReference>
<organism evidence="8 9">
    <name type="scientific">Suhomyces tanzawaensis NRRL Y-17324</name>
    <dbReference type="NCBI Taxonomy" id="984487"/>
    <lineage>
        <taxon>Eukaryota</taxon>
        <taxon>Fungi</taxon>
        <taxon>Dikarya</taxon>
        <taxon>Ascomycota</taxon>
        <taxon>Saccharomycotina</taxon>
        <taxon>Pichiomycetes</taxon>
        <taxon>Debaryomycetaceae</taxon>
        <taxon>Suhomyces</taxon>
    </lineage>
</organism>
<comment type="similarity">
    <text evidence="1">Belongs to the class I-like SAM-binding methyltransferase superfamily. RNA methyltransferase RlmE family.</text>
</comment>
<dbReference type="GO" id="GO:0008650">
    <property type="term" value="F:rRNA (uridine-2'-O-)-methyltransferase activity"/>
    <property type="evidence" value="ECO:0007669"/>
    <property type="project" value="TreeGrafter"/>
</dbReference>
<evidence type="ECO:0000256" key="3">
    <source>
        <dbReference type="ARBA" id="ARBA00022603"/>
    </source>
</evidence>
<accession>A0A1E4SRB2</accession>
<dbReference type="Gene3D" id="3.40.50.150">
    <property type="entry name" value="Vaccinia Virus protein VP39"/>
    <property type="match status" value="1"/>
</dbReference>
<keyword evidence="2" id="KW-0698">rRNA processing</keyword>
<gene>
    <name evidence="8" type="ORF">CANTADRAFT_44377</name>
</gene>
<proteinExistence type="inferred from homology"/>
<evidence type="ECO:0000313" key="9">
    <source>
        <dbReference type="Proteomes" id="UP000094285"/>
    </source>
</evidence>
<dbReference type="STRING" id="984487.A0A1E4SRB2"/>
<sequence>MICVQRIHVRLLSRSLVRFARGSEIGNERIKNPSTNKATTRQQRIDAINMRTQSKLFKVDNEFAIFDHSVQKVLDLGCVPGNWMAYSKFRLCQLHNLQEENFNEKCHILGFDLLFGTPPPGVSLIQGNIFSKMAHENILTHFKEIALRDLDRNTKIEETDFNDLYYYKEQHETALEQEIDRLAKNMGRLSVVDIPAEVVHQGKLKRNQLLQSIEYRPDLILSDLGKPFMQQDGFFNQTNSRPYQRYHLNDSLNRPTHEPLKSSIDLADASLFLCGNVLKPKGTMVLRLARVSPSDPELSLLHSRLESVFGTVTKWSNETKIKDNVDEDEIFFICKDKRKDSEFDLKKMFYL</sequence>
<keyword evidence="4" id="KW-0808">Transferase</keyword>
<protein>
    <recommendedName>
        <fullName evidence="6">rRNA methyltransferase 2, mitochondrial</fullName>
    </recommendedName>
</protein>
<evidence type="ECO:0000256" key="5">
    <source>
        <dbReference type="ARBA" id="ARBA00022691"/>
    </source>
</evidence>
<dbReference type="PANTHER" id="PTHR10920:SF18">
    <property type="entry name" value="RRNA METHYLTRANSFERASE 2, MITOCHONDRIAL"/>
    <property type="match status" value="1"/>
</dbReference>
<dbReference type="PANTHER" id="PTHR10920">
    <property type="entry name" value="RIBOSOMAL RNA METHYLTRANSFERASE"/>
    <property type="match status" value="1"/>
</dbReference>
<dbReference type="InterPro" id="IPR029063">
    <property type="entry name" value="SAM-dependent_MTases_sf"/>
</dbReference>
<name>A0A1E4SRB2_9ASCO</name>
<feature type="domain" description="Ribosomal RNA methyltransferase FtsJ" evidence="7">
    <location>
        <begin position="51"/>
        <end position="336"/>
    </location>
</feature>
<evidence type="ECO:0000256" key="6">
    <source>
        <dbReference type="ARBA" id="ARBA00041184"/>
    </source>
</evidence>
<evidence type="ECO:0000256" key="2">
    <source>
        <dbReference type="ARBA" id="ARBA00022552"/>
    </source>
</evidence>
<keyword evidence="5" id="KW-0949">S-adenosyl-L-methionine</keyword>
<dbReference type="OrthoDB" id="20105at2759"/>
<evidence type="ECO:0000313" key="8">
    <source>
        <dbReference type="EMBL" id="ODV81942.1"/>
    </source>
</evidence>
<keyword evidence="3" id="KW-0489">Methyltransferase</keyword>
<dbReference type="RefSeq" id="XP_020067064.1">
    <property type="nucleotide sequence ID" value="XM_020209101.1"/>
</dbReference>
<dbReference type="Pfam" id="PF01728">
    <property type="entry name" value="FtsJ"/>
    <property type="match status" value="1"/>
</dbReference>
<evidence type="ECO:0000259" key="7">
    <source>
        <dbReference type="Pfam" id="PF01728"/>
    </source>
</evidence>
<keyword evidence="9" id="KW-1185">Reference proteome</keyword>
<evidence type="ECO:0000256" key="1">
    <source>
        <dbReference type="ARBA" id="ARBA00009258"/>
    </source>
</evidence>
<dbReference type="InterPro" id="IPR050082">
    <property type="entry name" value="RNA_methyltr_RlmE"/>
</dbReference>
<dbReference type="SUPFAM" id="SSF53335">
    <property type="entry name" value="S-adenosyl-L-methionine-dependent methyltransferases"/>
    <property type="match status" value="1"/>
</dbReference>
<dbReference type="GeneID" id="30983237"/>